<dbReference type="SMART" id="SM00389">
    <property type="entry name" value="HOX"/>
    <property type="match status" value="1"/>
</dbReference>
<dbReference type="PRINTS" id="PR00024">
    <property type="entry name" value="HOMEOBOX"/>
</dbReference>
<name>A0A443S6X3_9ACAR</name>
<dbReference type="PANTHER" id="PTHR24333">
    <property type="entry name" value="HOMEO BOX HB9 LIKE A-RELATED"/>
    <property type="match status" value="1"/>
</dbReference>
<protein>
    <submittedName>
        <fullName evidence="8">Ventral anterior homeobox 2b-like protein</fullName>
    </submittedName>
</protein>
<evidence type="ECO:0000256" key="1">
    <source>
        <dbReference type="ARBA" id="ARBA00004123"/>
    </source>
</evidence>
<dbReference type="InterPro" id="IPR017970">
    <property type="entry name" value="Homeobox_CS"/>
</dbReference>
<keyword evidence="2 5" id="KW-0238">DNA-binding</keyword>
<dbReference type="InterPro" id="IPR001356">
    <property type="entry name" value="HD"/>
</dbReference>
<evidence type="ECO:0000256" key="5">
    <source>
        <dbReference type="PROSITE-ProRule" id="PRU00108"/>
    </source>
</evidence>
<dbReference type="OrthoDB" id="6159439at2759"/>
<dbReference type="STRING" id="299467.A0A443S6X3"/>
<dbReference type="Pfam" id="PF00046">
    <property type="entry name" value="Homeodomain"/>
    <property type="match status" value="1"/>
</dbReference>
<feature type="domain" description="Homeobox" evidence="7">
    <location>
        <begin position="17"/>
        <end position="77"/>
    </location>
</feature>
<sequence>SNGDEKQILLPKKLDLERPKRLRTTFTSNQLQTLEDVFARNRYLSAKEKKELSSKLKLTETQIKVWFQNRRTKQKRDENKQKQEIVTKAETEATSNVLFLLEQQHKSGSIRFQPSLMNYLNL</sequence>
<keyword evidence="4 5" id="KW-0539">Nucleus</keyword>
<dbReference type="InterPro" id="IPR020479">
    <property type="entry name" value="HD_metazoa"/>
</dbReference>
<dbReference type="VEuPathDB" id="VectorBase:LDEU008758"/>
<dbReference type="Proteomes" id="UP000288716">
    <property type="component" value="Unassembled WGS sequence"/>
</dbReference>
<dbReference type="Gene3D" id="1.10.10.60">
    <property type="entry name" value="Homeodomain-like"/>
    <property type="match status" value="1"/>
</dbReference>
<evidence type="ECO:0000259" key="7">
    <source>
        <dbReference type="PROSITE" id="PS50071"/>
    </source>
</evidence>
<dbReference type="InterPro" id="IPR050848">
    <property type="entry name" value="Homeobox_TF"/>
</dbReference>
<dbReference type="CDD" id="cd00086">
    <property type="entry name" value="homeodomain"/>
    <property type="match status" value="1"/>
</dbReference>
<comment type="caution">
    <text evidence="8">The sequence shown here is derived from an EMBL/GenBank/DDBJ whole genome shotgun (WGS) entry which is preliminary data.</text>
</comment>
<dbReference type="SUPFAM" id="SSF46689">
    <property type="entry name" value="Homeodomain-like"/>
    <property type="match status" value="1"/>
</dbReference>
<evidence type="ECO:0000256" key="3">
    <source>
        <dbReference type="ARBA" id="ARBA00023155"/>
    </source>
</evidence>
<dbReference type="GO" id="GO:0003677">
    <property type="term" value="F:DNA binding"/>
    <property type="evidence" value="ECO:0007669"/>
    <property type="project" value="UniProtKB-UniRule"/>
</dbReference>
<keyword evidence="9" id="KW-1185">Reference proteome</keyword>
<reference evidence="8 9" key="1">
    <citation type="journal article" date="2018" name="Gigascience">
        <title>Genomes of trombidid mites reveal novel predicted allergens and laterally-transferred genes associated with secondary metabolism.</title>
        <authorList>
            <person name="Dong X."/>
            <person name="Chaisiri K."/>
            <person name="Xia D."/>
            <person name="Armstrong S.D."/>
            <person name="Fang Y."/>
            <person name="Donnelly M.J."/>
            <person name="Kadowaki T."/>
            <person name="McGarry J.W."/>
            <person name="Darby A.C."/>
            <person name="Makepeace B.L."/>
        </authorList>
    </citation>
    <scope>NUCLEOTIDE SEQUENCE [LARGE SCALE GENOMIC DNA]</scope>
    <source>
        <strain evidence="8">UoL-UT</strain>
    </source>
</reference>
<feature type="non-terminal residue" evidence="8">
    <location>
        <position position="1"/>
    </location>
</feature>
<organism evidence="8 9">
    <name type="scientific">Leptotrombidium deliense</name>
    <dbReference type="NCBI Taxonomy" id="299467"/>
    <lineage>
        <taxon>Eukaryota</taxon>
        <taxon>Metazoa</taxon>
        <taxon>Ecdysozoa</taxon>
        <taxon>Arthropoda</taxon>
        <taxon>Chelicerata</taxon>
        <taxon>Arachnida</taxon>
        <taxon>Acari</taxon>
        <taxon>Acariformes</taxon>
        <taxon>Trombidiformes</taxon>
        <taxon>Prostigmata</taxon>
        <taxon>Anystina</taxon>
        <taxon>Parasitengona</taxon>
        <taxon>Trombiculoidea</taxon>
        <taxon>Trombiculidae</taxon>
        <taxon>Leptotrombidium</taxon>
    </lineage>
</organism>
<dbReference type="PANTHER" id="PTHR24333:SF5">
    <property type="entry name" value="VENT HOMEOBOX"/>
    <property type="match status" value="1"/>
</dbReference>
<keyword evidence="3 5" id="KW-0371">Homeobox</keyword>
<accession>A0A443S6X3</accession>
<evidence type="ECO:0000256" key="4">
    <source>
        <dbReference type="ARBA" id="ARBA00023242"/>
    </source>
</evidence>
<evidence type="ECO:0000256" key="6">
    <source>
        <dbReference type="RuleBase" id="RU000682"/>
    </source>
</evidence>
<evidence type="ECO:0000313" key="8">
    <source>
        <dbReference type="EMBL" id="RWS23282.1"/>
    </source>
</evidence>
<dbReference type="InterPro" id="IPR009057">
    <property type="entry name" value="Homeodomain-like_sf"/>
</dbReference>
<dbReference type="GO" id="GO:0005634">
    <property type="term" value="C:nucleus"/>
    <property type="evidence" value="ECO:0007669"/>
    <property type="project" value="UniProtKB-SubCell"/>
</dbReference>
<evidence type="ECO:0000256" key="2">
    <source>
        <dbReference type="ARBA" id="ARBA00023125"/>
    </source>
</evidence>
<dbReference type="PROSITE" id="PS00027">
    <property type="entry name" value="HOMEOBOX_1"/>
    <property type="match status" value="1"/>
</dbReference>
<feature type="non-terminal residue" evidence="8">
    <location>
        <position position="122"/>
    </location>
</feature>
<comment type="subcellular location">
    <subcellularLocation>
        <location evidence="1 5 6">Nucleus</location>
    </subcellularLocation>
</comment>
<feature type="DNA-binding region" description="Homeobox" evidence="5">
    <location>
        <begin position="19"/>
        <end position="78"/>
    </location>
</feature>
<dbReference type="AlphaFoldDB" id="A0A443S6X3"/>
<dbReference type="GO" id="GO:0000981">
    <property type="term" value="F:DNA-binding transcription factor activity, RNA polymerase II-specific"/>
    <property type="evidence" value="ECO:0007669"/>
    <property type="project" value="InterPro"/>
</dbReference>
<dbReference type="PROSITE" id="PS50071">
    <property type="entry name" value="HOMEOBOX_2"/>
    <property type="match status" value="1"/>
</dbReference>
<gene>
    <name evidence="8" type="ORF">B4U80_00522</name>
</gene>
<dbReference type="EMBL" id="NCKV01006756">
    <property type="protein sequence ID" value="RWS23282.1"/>
    <property type="molecule type" value="Genomic_DNA"/>
</dbReference>
<proteinExistence type="predicted"/>
<evidence type="ECO:0000313" key="9">
    <source>
        <dbReference type="Proteomes" id="UP000288716"/>
    </source>
</evidence>